<name>A0A2A9F9Y3_9PSEU</name>
<comment type="similarity">
    <text evidence="1">Belongs to the low molecular weight phosphotyrosine protein phosphatase family.</text>
</comment>
<keyword evidence="4" id="KW-0904">Protein phosphatase</keyword>
<keyword evidence="8" id="KW-1185">Reference proteome</keyword>
<dbReference type="EMBL" id="PDJK01000002">
    <property type="protein sequence ID" value="PFG47245.1"/>
    <property type="molecule type" value="Genomic_DNA"/>
</dbReference>
<dbReference type="SMART" id="SM00226">
    <property type="entry name" value="LMWPc"/>
    <property type="match status" value="1"/>
</dbReference>
<dbReference type="AlphaFoldDB" id="A0A2A9F9Y3"/>
<dbReference type="CDD" id="cd16343">
    <property type="entry name" value="LMWPTP"/>
    <property type="match status" value="1"/>
</dbReference>
<reference evidence="7 8" key="1">
    <citation type="submission" date="2017-10" db="EMBL/GenBank/DDBJ databases">
        <title>Sequencing the genomes of 1000 actinobacteria strains.</title>
        <authorList>
            <person name="Klenk H.-P."/>
        </authorList>
    </citation>
    <scope>NUCLEOTIDE SEQUENCE [LARGE SCALE GENOMIC DNA]</scope>
    <source>
        <strain evidence="7 8">DSM 46092</strain>
    </source>
</reference>
<feature type="active site" description="Nucleophile" evidence="5">
    <location>
        <position position="8"/>
    </location>
</feature>
<dbReference type="PRINTS" id="PR00719">
    <property type="entry name" value="LMWPTPASE"/>
</dbReference>
<dbReference type="InterPro" id="IPR036196">
    <property type="entry name" value="Ptyr_pPase_sf"/>
</dbReference>
<sequence length="153" mass="16417">MTHVVFVCSGNICRSPMAALVFRAKLAEAGLAETVTVASAGTGPWHVGEPADQRARDTLKAHGYPTDHVAAEVDGEHLQADLLLAASEGHLTFLRSRVDDPSRVRLLREFDPSAPEGAEVPDPYYGGGDGFEDVLAMVERAMPGLLDWVRTHG</sequence>
<evidence type="ECO:0000256" key="1">
    <source>
        <dbReference type="ARBA" id="ARBA00011063"/>
    </source>
</evidence>
<evidence type="ECO:0000256" key="3">
    <source>
        <dbReference type="ARBA" id="ARBA00022801"/>
    </source>
</evidence>
<feature type="domain" description="Phosphotyrosine protein phosphatase I" evidence="6">
    <location>
        <begin position="2"/>
        <end position="148"/>
    </location>
</feature>
<dbReference type="InterPro" id="IPR017867">
    <property type="entry name" value="Tyr_phospatase_low_mol_wt"/>
</dbReference>
<dbReference type="InterPro" id="IPR050438">
    <property type="entry name" value="LMW_PTPase"/>
</dbReference>
<dbReference type="PANTHER" id="PTHR11717:SF7">
    <property type="entry name" value="LOW MOLECULAR WEIGHT PHOSPHOTYROSINE PROTEIN PHOSPHATASE"/>
    <property type="match status" value="1"/>
</dbReference>
<dbReference type="SUPFAM" id="SSF52788">
    <property type="entry name" value="Phosphotyrosine protein phosphatases I"/>
    <property type="match status" value="1"/>
</dbReference>
<dbReference type="InterPro" id="IPR023485">
    <property type="entry name" value="Ptyr_pPase"/>
</dbReference>
<gene>
    <name evidence="7" type="ORF">ATK36_2280</name>
</gene>
<dbReference type="Pfam" id="PF01451">
    <property type="entry name" value="LMWPc"/>
    <property type="match status" value="1"/>
</dbReference>
<dbReference type="Proteomes" id="UP000243542">
    <property type="component" value="Unassembled WGS sequence"/>
</dbReference>
<evidence type="ECO:0000256" key="2">
    <source>
        <dbReference type="ARBA" id="ARBA00013064"/>
    </source>
</evidence>
<organism evidence="7 8">
    <name type="scientific">Amycolatopsis sulphurea</name>
    <dbReference type="NCBI Taxonomy" id="76022"/>
    <lineage>
        <taxon>Bacteria</taxon>
        <taxon>Bacillati</taxon>
        <taxon>Actinomycetota</taxon>
        <taxon>Actinomycetes</taxon>
        <taxon>Pseudonocardiales</taxon>
        <taxon>Pseudonocardiaceae</taxon>
        <taxon>Amycolatopsis</taxon>
    </lineage>
</organism>
<evidence type="ECO:0000256" key="4">
    <source>
        <dbReference type="ARBA" id="ARBA00022912"/>
    </source>
</evidence>
<dbReference type="GO" id="GO:0004725">
    <property type="term" value="F:protein tyrosine phosphatase activity"/>
    <property type="evidence" value="ECO:0007669"/>
    <property type="project" value="UniProtKB-EC"/>
</dbReference>
<feature type="active site" description="Proton donor" evidence="5">
    <location>
        <position position="122"/>
    </location>
</feature>
<accession>A0A2A9F9Y3</accession>
<dbReference type="EC" id="3.1.3.48" evidence="2"/>
<proteinExistence type="inferred from homology"/>
<evidence type="ECO:0000259" key="6">
    <source>
        <dbReference type="SMART" id="SM00226"/>
    </source>
</evidence>
<dbReference type="RefSeq" id="WP_098511180.1">
    <property type="nucleotide sequence ID" value="NZ_JBIAKZ010000013.1"/>
</dbReference>
<evidence type="ECO:0000313" key="7">
    <source>
        <dbReference type="EMBL" id="PFG47245.1"/>
    </source>
</evidence>
<evidence type="ECO:0000313" key="8">
    <source>
        <dbReference type="Proteomes" id="UP000243542"/>
    </source>
</evidence>
<feature type="active site" evidence="5">
    <location>
        <position position="14"/>
    </location>
</feature>
<keyword evidence="3" id="KW-0378">Hydrolase</keyword>
<evidence type="ECO:0000256" key="5">
    <source>
        <dbReference type="PIRSR" id="PIRSR617867-1"/>
    </source>
</evidence>
<dbReference type="Gene3D" id="3.40.50.2300">
    <property type="match status" value="1"/>
</dbReference>
<comment type="caution">
    <text evidence="7">The sequence shown here is derived from an EMBL/GenBank/DDBJ whole genome shotgun (WGS) entry which is preliminary data.</text>
</comment>
<dbReference type="PANTHER" id="PTHR11717">
    <property type="entry name" value="LOW MOLECULAR WEIGHT PROTEIN TYROSINE PHOSPHATASE"/>
    <property type="match status" value="1"/>
</dbReference>
<protein>
    <recommendedName>
        <fullName evidence="2">protein-tyrosine-phosphatase</fullName>
        <ecNumber evidence="2">3.1.3.48</ecNumber>
    </recommendedName>
</protein>